<dbReference type="EMBL" id="JH159153">
    <property type="protein sequence ID" value="EGZ19997.1"/>
    <property type="molecule type" value="Genomic_DNA"/>
</dbReference>
<dbReference type="Proteomes" id="UP000002640">
    <property type="component" value="Unassembled WGS sequence"/>
</dbReference>
<gene>
    <name evidence="1" type="ORF">PHYSODRAFT_385868</name>
</gene>
<proteinExistence type="predicted"/>
<organism evidence="1 2">
    <name type="scientific">Phytophthora sojae (strain P6497)</name>
    <name type="common">Soybean stem and root rot agent</name>
    <name type="synonym">Phytophthora megasperma f. sp. glycines</name>
    <dbReference type="NCBI Taxonomy" id="1094619"/>
    <lineage>
        <taxon>Eukaryota</taxon>
        <taxon>Sar</taxon>
        <taxon>Stramenopiles</taxon>
        <taxon>Oomycota</taxon>
        <taxon>Peronosporomycetes</taxon>
        <taxon>Peronosporales</taxon>
        <taxon>Peronosporaceae</taxon>
        <taxon>Phytophthora</taxon>
    </lineage>
</organism>
<reference evidence="1 2" key="1">
    <citation type="journal article" date="2006" name="Science">
        <title>Phytophthora genome sequences uncover evolutionary origins and mechanisms of pathogenesis.</title>
        <authorList>
            <person name="Tyler B.M."/>
            <person name="Tripathy S."/>
            <person name="Zhang X."/>
            <person name="Dehal P."/>
            <person name="Jiang R.H."/>
            <person name="Aerts A."/>
            <person name="Arredondo F.D."/>
            <person name="Baxter L."/>
            <person name="Bensasson D."/>
            <person name="Beynon J.L."/>
            <person name="Chapman J."/>
            <person name="Damasceno C.M."/>
            <person name="Dorrance A.E."/>
            <person name="Dou D."/>
            <person name="Dickerman A.W."/>
            <person name="Dubchak I.L."/>
            <person name="Garbelotto M."/>
            <person name="Gijzen M."/>
            <person name="Gordon S.G."/>
            <person name="Govers F."/>
            <person name="Grunwald N.J."/>
            <person name="Huang W."/>
            <person name="Ivors K.L."/>
            <person name="Jones R.W."/>
            <person name="Kamoun S."/>
            <person name="Krampis K."/>
            <person name="Lamour K.H."/>
            <person name="Lee M.K."/>
            <person name="McDonald W.H."/>
            <person name="Medina M."/>
            <person name="Meijer H.J."/>
            <person name="Nordberg E.K."/>
            <person name="Maclean D.J."/>
            <person name="Ospina-Giraldo M.D."/>
            <person name="Morris P.F."/>
            <person name="Phuntumart V."/>
            <person name="Putnam N.H."/>
            <person name="Rash S."/>
            <person name="Rose J.K."/>
            <person name="Sakihama Y."/>
            <person name="Salamov A.A."/>
            <person name="Savidor A."/>
            <person name="Scheuring C.F."/>
            <person name="Smith B.M."/>
            <person name="Sobral B.W."/>
            <person name="Terry A."/>
            <person name="Torto-Alalibo T.A."/>
            <person name="Win J."/>
            <person name="Xu Z."/>
            <person name="Zhang H."/>
            <person name="Grigoriev I.V."/>
            <person name="Rokhsar D.S."/>
            <person name="Boore J.L."/>
        </authorList>
    </citation>
    <scope>NUCLEOTIDE SEQUENCE [LARGE SCALE GENOMIC DNA]</scope>
    <source>
        <strain evidence="1 2">P6497</strain>
    </source>
</reference>
<sequence>TSYWADCTPAATDALLRPVTRFWLQETLRLGRWLRTDSHPFFEPPPRPADLWLQYPRDYQDATGQEQVDGDGDVNMETPTATAEHRMQLPCSPNCIFRDEVPLWPYFTAFLAQPIRDVHELAARLQLYGP</sequence>
<dbReference type="AlphaFoldDB" id="G4Z2F6"/>
<dbReference type="KEGG" id="psoj:PHYSODRAFT_385868"/>
<dbReference type="RefSeq" id="XP_009522714.1">
    <property type="nucleotide sequence ID" value="XM_009524419.1"/>
</dbReference>
<dbReference type="OMA" id="RYWADCE"/>
<evidence type="ECO:0000313" key="1">
    <source>
        <dbReference type="EMBL" id="EGZ19997.1"/>
    </source>
</evidence>
<protein>
    <submittedName>
        <fullName evidence="1">Uncharacterized protein</fullName>
    </submittedName>
</protein>
<dbReference type="STRING" id="1094619.G4Z2F6"/>
<feature type="non-terminal residue" evidence="1">
    <location>
        <position position="1"/>
    </location>
</feature>
<accession>G4Z2F6</accession>
<name>G4Z2F6_PHYSP</name>
<evidence type="ECO:0000313" key="2">
    <source>
        <dbReference type="Proteomes" id="UP000002640"/>
    </source>
</evidence>
<dbReference type="GeneID" id="20650920"/>
<feature type="non-terminal residue" evidence="1">
    <location>
        <position position="130"/>
    </location>
</feature>
<keyword evidence="2" id="KW-1185">Reference proteome</keyword>
<dbReference type="InParanoid" id="G4Z2F6"/>